<evidence type="ECO:0000256" key="1">
    <source>
        <dbReference type="SAM" id="MobiDB-lite"/>
    </source>
</evidence>
<accession>A0A5S6QSE7</accession>
<dbReference type="Proteomes" id="UP000046395">
    <property type="component" value="Unassembled WGS sequence"/>
</dbReference>
<name>A0A5S6QSE7_TRIMR</name>
<sequence>MDFQNSGGKLDTAIGDPSPGNGLQVRPLSSRGCITRSPIAVASFVLTVVVGGGDGGGRVGICPNFLT</sequence>
<proteinExistence type="predicted"/>
<evidence type="ECO:0000313" key="2">
    <source>
        <dbReference type="Proteomes" id="UP000046395"/>
    </source>
</evidence>
<feature type="region of interest" description="Disordered" evidence="1">
    <location>
        <begin position="1"/>
        <end position="24"/>
    </location>
</feature>
<evidence type="ECO:0000313" key="3">
    <source>
        <dbReference type="WBParaSite" id="TMUE_2000010291.1"/>
    </source>
</evidence>
<organism evidence="2 3">
    <name type="scientific">Trichuris muris</name>
    <name type="common">Mouse whipworm</name>
    <dbReference type="NCBI Taxonomy" id="70415"/>
    <lineage>
        <taxon>Eukaryota</taxon>
        <taxon>Metazoa</taxon>
        <taxon>Ecdysozoa</taxon>
        <taxon>Nematoda</taxon>
        <taxon>Enoplea</taxon>
        <taxon>Dorylaimia</taxon>
        <taxon>Trichinellida</taxon>
        <taxon>Trichuridae</taxon>
        <taxon>Trichuris</taxon>
    </lineage>
</organism>
<keyword evidence="2" id="KW-1185">Reference proteome</keyword>
<dbReference type="AlphaFoldDB" id="A0A5S6QSE7"/>
<dbReference type="WBParaSite" id="TMUE_2000010291.1">
    <property type="protein sequence ID" value="TMUE_2000010291.1"/>
    <property type="gene ID" value="WBGene00302746"/>
</dbReference>
<reference evidence="3" key="1">
    <citation type="submission" date="2019-12" db="UniProtKB">
        <authorList>
            <consortium name="WormBaseParasite"/>
        </authorList>
    </citation>
    <scope>IDENTIFICATION</scope>
</reference>
<protein>
    <submittedName>
        <fullName evidence="3">Uncharacterized protein</fullName>
    </submittedName>
</protein>